<dbReference type="PROSITE" id="PS50076">
    <property type="entry name" value="DNAJ_2"/>
    <property type="match status" value="1"/>
</dbReference>
<name>A0A8X7YX22_POPTO</name>
<feature type="compositionally biased region" description="Basic and acidic residues" evidence="1">
    <location>
        <begin position="10"/>
        <end position="36"/>
    </location>
</feature>
<dbReference type="PANTHER" id="PTHR45270:SF4">
    <property type="entry name" value="CHAPERONE DNAJ-DOMAIN SUPERFAMILY PROTEIN"/>
    <property type="match status" value="1"/>
</dbReference>
<feature type="region of interest" description="Disordered" evidence="1">
    <location>
        <begin position="675"/>
        <end position="714"/>
    </location>
</feature>
<feature type="compositionally biased region" description="Polar residues" evidence="1">
    <location>
        <begin position="675"/>
        <end position="684"/>
    </location>
</feature>
<dbReference type="Proteomes" id="UP000886885">
    <property type="component" value="Chromosome 10D"/>
</dbReference>
<feature type="region of interest" description="Disordered" evidence="1">
    <location>
        <begin position="401"/>
        <end position="422"/>
    </location>
</feature>
<dbReference type="Pfam" id="PF00226">
    <property type="entry name" value="DnaJ"/>
    <property type="match status" value="1"/>
</dbReference>
<feature type="transmembrane region" description="Helical" evidence="2">
    <location>
        <begin position="262"/>
        <end position="287"/>
    </location>
</feature>
<feature type="compositionally biased region" description="Low complexity" evidence="1">
    <location>
        <begin position="635"/>
        <end position="646"/>
    </location>
</feature>
<evidence type="ECO:0000259" key="3">
    <source>
        <dbReference type="PROSITE" id="PS50076"/>
    </source>
</evidence>
<feature type="region of interest" description="Disordered" evidence="1">
    <location>
        <begin position="624"/>
        <end position="655"/>
    </location>
</feature>
<dbReference type="SMART" id="SM00271">
    <property type="entry name" value="DnaJ"/>
    <property type="match status" value="1"/>
</dbReference>
<accession>A0A8X7YX22</accession>
<keyword evidence="2" id="KW-0812">Transmembrane</keyword>
<feature type="region of interest" description="Disordered" evidence="1">
    <location>
        <begin position="1"/>
        <end position="80"/>
    </location>
</feature>
<feature type="region of interest" description="Disordered" evidence="1">
    <location>
        <begin position="92"/>
        <end position="132"/>
    </location>
</feature>
<dbReference type="OrthoDB" id="1507364at2759"/>
<keyword evidence="2" id="KW-1133">Transmembrane helix</keyword>
<dbReference type="InterPro" id="IPR001623">
    <property type="entry name" value="DnaJ_domain"/>
</dbReference>
<keyword evidence="2" id="KW-0472">Membrane</keyword>
<evidence type="ECO:0000313" key="5">
    <source>
        <dbReference type="Proteomes" id="UP000886885"/>
    </source>
</evidence>
<feature type="transmembrane region" description="Helical" evidence="2">
    <location>
        <begin position="293"/>
        <end position="313"/>
    </location>
</feature>
<protein>
    <recommendedName>
        <fullName evidence="3">J domain-containing protein</fullName>
    </recommendedName>
</protein>
<dbReference type="CDD" id="cd06257">
    <property type="entry name" value="DnaJ"/>
    <property type="match status" value="1"/>
</dbReference>
<feature type="compositionally biased region" description="Basic residues" evidence="1">
    <location>
        <begin position="704"/>
        <end position="714"/>
    </location>
</feature>
<gene>
    <name evidence="4" type="ORF">POTOM_038249</name>
</gene>
<dbReference type="AlphaFoldDB" id="A0A8X7YX22"/>
<feature type="transmembrane region" description="Helical" evidence="2">
    <location>
        <begin position="235"/>
        <end position="255"/>
    </location>
</feature>
<evidence type="ECO:0000256" key="2">
    <source>
        <dbReference type="SAM" id="Phobius"/>
    </source>
</evidence>
<dbReference type="PROSITE" id="PS00636">
    <property type="entry name" value="DNAJ_1"/>
    <property type="match status" value="1"/>
</dbReference>
<feature type="transmembrane region" description="Helical" evidence="2">
    <location>
        <begin position="204"/>
        <end position="223"/>
    </location>
</feature>
<dbReference type="Pfam" id="PF14901">
    <property type="entry name" value="Jiv90"/>
    <property type="match status" value="1"/>
</dbReference>
<feature type="domain" description="J" evidence="3">
    <location>
        <begin position="435"/>
        <end position="502"/>
    </location>
</feature>
<proteinExistence type="predicted"/>
<evidence type="ECO:0000313" key="4">
    <source>
        <dbReference type="EMBL" id="KAG6757920.1"/>
    </source>
</evidence>
<feature type="compositionally biased region" description="Basic and acidic residues" evidence="1">
    <location>
        <begin position="56"/>
        <end position="70"/>
    </location>
</feature>
<keyword evidence="5" id="KW-1185">Reference proteome</keyword>
<dbReference type="InterPro" id="IPR032843">
    <property type="entry name" value="Jiv"/>
</dbReference>
<dbReference type="InterPro" id="IPR018253">
    <property type="entry name" value="DnaJ_domain_CS"/>
</dbReference>
<evidence type="ECO:0000256" key="1">
    <source>
        <dbReference type="SAM" id="MobiDB-lite"/>
    </source>
</evidence>
<organism evidence="4 5">
    <name type="scientific">Populus tomentosa</name>
    <name type="common">Chinese white poplar</name>
    <dbReference type="NCBI Taxonomy" id="118781"/>
    <lineage>
        <taxon>Eukaryota</taxon>
        <taxon>Viridiplantae</taxon>
        <taxon>Streptophyta</taxon>
        <taxon>Embryophyta</taxon>
        <taxon>Tracheophyta</taxon>
        <taxon>Spermatophyta</taxon>
        <taxon>Magnoliopsida</taxon>
        <taxon>eudicotyledons</taxon>
        <taxon>Gunneridae</taxon>
        <taxon>Pentapetalae</taxon>
        <taxon>rosids</taxon>
        <taxon>fabids</taxon>
        <taxon>Malpighiales</taxon>
        <taxon>Salicaceae</taxon>
        <taxon>Saliceae</taxon>
        <taxon>Populus</taxon>
    </lineage>
</organism>
<feature type="transmembrane region" description="Helical" evidence="2">
    <location>
        <begin position="320"/>
        <end position="337"/>
    </location>
</feature>
<comment type="caution">
    <text evidence="4">The sequence shown here is derived from an EMBL/GenBank/DDBJ whole genome shotgun (WGS) entry which is preliminary data.</text>
</comment>
<reference evidence="4" key="1">
    <citation type="journal article" date="2020" name="bioRxiv">
        <title>Hybrid origin of Populus tomentosa Carr. identified through genome sequencing and phylogenomic analysis.</title>
        <authorList>
            <person name="An X."/>
            <person name="Gao K."/>
            <person name="Chen Z."/>
            <person name="Li J."/>
            <person name="Yang X."/>
            <person name="Yang X."/>
            <person name="Zhou J."/>
            <person name="Guo T."/>
            <person name="Zhao T."/>
            <person name="Huang S."/>
            <person name="Miao D."/>
            <person name="Khan W.U."/>
            <person name="Rao P."/>
            <person name="Ye M."/>
            <person name="Lei B."/>
            <person name="Liao W."/>
            <person name="Wang J."/>
            <person name="Ji L."/>
            <person name="Li Y."/>
            <person name="Guo B."/>
            <person name="Mustafa N.S."/>
            <person name="Li S."/>
            <person name="Yun Q."/>
            <person name="Keller S.R."/>
            <person name="Mao J."/>
            <person name="Zhang R."/>
            <person name="Strauss S.H."/>
        </authorList>
    </citation>
    <scope>NUCLEOTIDE SEQUENCE</scope>
    <source>
        <strain evidence="4">GM15</strain>
        <tissue evidence="4">Leaf</tissue>
    </source>
</reference>
<dbReference type="EMBL" id="JAAWWB010000020">
    <property type="protein sequence ID" value="KAG6757920.1"/>
    <property type="molecule type" value="Genomic_DNA"/>
</dbReference>
<sequence length="714" mass="79234">MARKANQHRNGVDRHSSNHKKNVSDSDNNGRGKGSEMKVYPGEELPNGNQPSNPTDRVKKTARAEGEDNIMKNSGDFQRKENQEIHEVLDVEEPASSMTNSMDCGSPSVETPGVTQDNGKLPGSESGPEHAKSGLGHLLNGLHLKNMMENMDMVVGNLRVSALSMLKVAGEWLERQEPPFVSLKTNIYASRDYVKMKVAKAYPVVLKWLLQFGNIVLLLSMVWLDCTLRGMDSFLRLGTTSFFSVIWCSILSVIAMVGISKILIILAIAAFVGVFIGLILGLLIVAISGLVFLWFYGSFWTTVFVIIISGLAFMFSQERLTLLIITIYSTYCVWSYAGWLGLLLALNLSFISSDILVYILKNNVNRQRRSGRTSEHSSGMEGRPGFFNEDSFHASSFETGPGFSADRSPGVPSTSGADSELTSEEEVVRLLNCTDHYSALGLSRYENMDVSVLKREYRKKAMLVHPDKNMGNEKAAEAFKKLQNAYEVLLDSLKRKAYDDELRREDLLNYFRSFQSTSQKNGEHGLFASGFARSEVDVDDPFGESRRIACKRTAKIFIKQKMEMDGLSNLHNPSFLDYCRRYVQLVDVPTAYVCADSKIYDATDWYICQGMRCPANSHKPSFHVNTSVTSKHNTGKGSSSGQRSGRMPGPNMEETMTEEEFFEWLQNAVQAGVFNNHSAGTSTESPSAKAGNGKSSGGGSSSGNKRKKKGKKQW</sequence>
<dbReference type="PANTHER" id="PTHR45270">
    <property type="entry name" value="OS03G0832900 PROTEIN"/>
    <property type="match status" value="1"/>
</dbReference>